<dbReference type="InterPro" id="IPR023346">
    <property type="entry name" value="Lysozyme-like_dom_sf"/>
</dbReference>
<evidence type="ECO:0000259" key="2">
    <source>
        <dbReference type="Pfam" id="PF05838"/>
    </source>
</evidence>
<proteinExistence type="predicted"/>
<evidence type="ECO:0000259" key="3">
    <source>
        <dbReference type="Pfam" id="PF09374"/>
    </source>
</evidence>
<dbReference type="Pfam" id="PF05838">
    <property type="entry name" value="Glyco_hydro_108"/>
    <property type="match status" value="1"/>
</dbReference>
<keyword evidence="1" id="KW-0812">Transmembrane</keyword>
<feature type="transmembrane region" description="Helical" evidence="1">
    <location>
        <begin position="232"/>
        <end position="252"/>
    </location>
</feature>
<dbReference type="Gene3D" id="1.20.141.10">
    <property type="entry name" value="Chitosanase, subunit A, domain 1"/>
    <property type="match status" value="1"/>
</dbReference>
<gene>
    <name evidence="4" type="ORF">KGB56_14035</name>
</gene>
<dbReference type="GO" id="GO:0016787">
    <property type="term" value="F:hydrolase activity"/>
    <property type="evidence" value="ECO:0007669"/>
    <property type="project" value="UniProtKB-KW"/>
</dbReference>
<evidence type="ECO:0000256" key="1">
    <source>
        <dbReference type="SAM" id="Phobius"/>
    </source>
</evidence>
<evidence type="ECO:0000313" key="4">
    <source>
        <dbReference type="EMBL" id="QUS54511.1"/>
    </source>
</evidence>
<dbReference type="InterPro" id="IPR008565">
    <property type="entry name" value="TtsA-like_GH18_dom"/>
</dbReference>
<dbReference type="SUPFAM" id="SSF53955">
    <property type="entry name" value="Lysozyme-like"/>
    <property type="match status" value="1"/>
</dbReference>
<dbReference type="Proteomes" id="UP000680706">
    <property type="component" value="Chromosome"/>
</dbReference>
<evidence type="ECO:0000313" key="5">
    <source>
        <dbReference type="Proteomes" id="UP000680706"/>
    </source>
</evidence>
<name>A0ABX8ALD8_9HYPH</name>
<accession>A0ABX8ALD8</accession>
<feature type="domain" description="Peptidoglycan binding" evidence="3">
    <location>
        <begin position="98"/>
        <end position="151"/>
    </location>
</feature>
<keyword evidence="1" id="KW-0472">Membrane</keyword>
<dbReference type="RefSeq" id="WP_075698859.1">
    <property type="nucleotide sequence ID" value="NZ_CP074126.1"/>
</dbReference>
<dbReference type="CDD" id="cd13926">
    <property type="entry name" value="N-acetylmuramidase_GH108"/>
    <property type="match status" value="1"/>
</dbReference>
<dbReference type="InterPro" id="IPR018537">
    <property type="entry name" value="Peptidoglycan-bd_3"/>
</dbReference>
<protein>
    <submittedName>
        <fullName evidence="4">Glycoside hydrolase family 108 protein</fullName>
    </submittedName>
</protein>
<dbReference type="EMBL" id="CP074126">
    <property type="protein sequence ID" value="QUS54511.1"/>
    <property type="molecule type" value="Genomic_DNA"/>
</dbReference>
<reference evidence="4 5" key="1">
    <citation type="journal article" date="2021" name="Angew. Chem. Int. Ed. Engl.">
        <title>A novel family of nonribosomal peptides modulate collective behavior in Pseudovibrio bacteria isolated from marine sponges.</title>
        <authorList>
            <person name="Ioca L.P."/>
            <person name="Dai Y."/>
            <person name="Kunakom S."/>
            <person name="Diaz-Espinosa J."/>
            <person name="Krunic A."/>
            <person name="Crnkovic C.M."/>
            <person name="Orjala J."/>
            <person name="Sanchez L.M."/>
            <person name="Ferreira A.G."/>
            <person name="Berlinck R.G.S."/>
            <person name="Eustaquio A.S."/>
        </authorList>
    </citation>
    <scope>NUCLEOTIDE SEQUENCE [LARGE SCALE GENOMIC DNA]</scope>
    <source>
        <strain evidence="4 5">Ab134</strain>
    </source>
</reference>
<keyword evidence="4" id="KW-0378">Hydrolase</keyword>
<keyword evidence="5" id="KW-1185">Reference proteome</keyword>
<dbReference type="Pfam" id="PF09374">
    <property type="entry name" value="PG_binding_3"/>
    <property type="match status" value="1"/>
</dbReference>
<sequence length="258" mass="28546">MKDTFQLIIEDLLNIEGGFAHRSRKADPGGPTNYGITQGTLAAWRERHVTVEEVQNLTLEEALQIYRAQYWDAVKGDDLPRGLDFVLFDFAVNSGPARAVKILQKILKVKVDGVIGLKTLRAVKAQNVTFLINEVSARRLEFMKRLRNWPYNKNGWSHRVRHVQQRSLELANNAILKPAPKPNLEPHANEEGARAIEEETSVLSAWLTPDGITKGAMAASGFSGILAGSGPVQWGFAIALVVSVCVGGWLLIKKERAT</sequence>
<feature type="domain" description="TtsA-like Glycoside hydrolase family 108" evidence="2">
    <location>
        <begin position="10"/>
        <end position="95"/>
    </location>
</feature>
<keyword evidence="1" id="KW-1133">Transmembrane helix</keyword>
<organism evidence="4 5">
    <name type="scientific">Pseudovibrio brasiliensis</name>
    <dbReference type="NCBI Taxonomy" id="1898042"/>
    <lineage>
        <taxon>Bacteria</taxon>
        <taxon>Pseudomonadati</taxon>
        <taxon>Pseudomonadota</taxon>
        <taxon>Alphaproteobacteria</taxon>
        <taxon>Hyphomicrobiales</taxon>
        <taxon>Stappiaceae</taxon>
        <taxon>Pseudovibrio</taxon>
    </lineage>
</organism>